<protein>
    <submittedName>
        <fullName evidence="1">Uncharacterized protein</fullName>
    </submittedName>
</protein>
<organism evidence="1">
    <name type="scientific">hydrothermal vent metagenome</name>
    <dbReference type="NCBI Taxonomy" id="652676"/>
    <lineage>
        <taxon>unclassified sequences</taxon>
        <taxon>metagenomes</taxon>
        <taxon>ecological metagenomes</taxon>
    </lineage>
</organism>
<evidence type="ECO:0000313" key="1">
    <source>
        <dbReference type="EMBL" id="VAV92150.1"/>
    </source>
</evidence>
<sequence length="69" mass="8034">MPIFKMKNGLGEIKLKYIVEISGPTLLDRFTAMLSFVILFNVMPLLSFDQGHAPDFRFFDYRPHQGFVH</sequence>
<dbReference type="EMBL" id="UOED01000074">
    <property type="protein sequence ID" value="VAV92150.1"/>
    <property type="molecule type" value="Genomic_DNA"/>
</dbReference>
<accession>A0A3B0RGM8</accession>
<dbReference type="AlphaFoldDB" id="A0A3B0RGM8"/>
<gene>
    <name evidence="1" type="ORF">MNBD_ALPHA02-866</name>
</gene>
<proteinExistence type="predicted"/>
<reference evidence="1" key="1">
    <citation type="submission" date="2018-06" db="EMBL/GenBank/DDBJ databases">
        <authorList>
            <person name="Zhirakovskaya E."/>
        </authorList>
    </citation>
    <scope>NUCLEOTIDE SEQUENCE</scope>
</reference>
<name>A0A3B0RGM8_9ZZZZ</name>